<dbReference type="Gene3D" id="1.25.40.480">
    <property type="match status" value="1"/>
</dbReference>
<gene>
    <name evidence="1" type="ORF">XAT740_LOCUS50362</name>
</gene>
<proteinExistence type="predicted"/>
<keyword evidence="2" id="KW-1185">Reference proteome</keyword>
<evidence type="ECO:0000313" key="1">
    <source>
        <dbReference type="EMBL" id="CAF1621915.1"/>
    </source>
</evidence>
<evidence type="ECO:0000313" key="2">
    <source>
        <dbReference type="Proteomes" id="UP000663828"/>
    </source>
</evidence>
<name>A0A816CEZ7_ADIRI</name>
<reference evidence="1" key="1">
    <citation type="submission" date="2021-02" db="EMBL/GenBank/DDBJ databases">
        <authorList>
            <person name="Nowell W R."/>
        </authorList>
    </citation>
    <scope>NUCLEOTIDE SEQUENCE</scope>
</reference>
<protein>
    <submittedName>
        <fullName evidence="1">Uncharacterized protein</fullName>
    </submittedName>
</protein>
<dbReference type="AlphaFoldDB" id="A0A816CEZ7"/>
<accession>A0A816CEZ7</accession>
<dbReference type="EMBL" id="CAJNOR010007707">
    <property type="protein sequence ID" value="CAF1621915.1"/>
    <property type="molecule type" value="Genomic_DNA"/>
</dbReference>
<comment type="caution">
    <text evidence="1">The sequence shown here is derived from an EMBL/GenBank/DDBJ whole genome shotgun (WGS) entry which is preliminary data.</text>
</comment>
<sequence length="339" mass="39398">MIVLDEVGQRSDIDILDIQSMATISKESLAQFWLSAFPPCDNYDYLSFSDATSVSNLLEFISEKSEEKKIFELINIHIQEMKPKQVRTTIEENTSPKRRRSTKNTLIKIDTNRVRFAINVDVVENLEYDEEIISTADDPTIEEDRTIENLTTILHESDSTRVVKRFQTLVYPWLIDLSFNIPNDFFSLLVELMNKSSDEFFLHCFIPWLRSLTTDTVNQFFTNLFTQLNNLSDRCKLCCYLCQNSTCPFNMNELSLISKWFDSKEFYFSNDLLNFLPEKVAISAKIFSDNLPFAKVLHKILIKCTENDQILTNEQRLILKQAVTINTTILSDILLDLLD</sequence>
<organism evidence="1 2">
    <name type="scientific">Adineta ricciae</name>
    <name type="common">Rotifer</name>
    <dbReference type="NCBI Taxonomy" id="249248"/>
    <lineage>
        <taxon>Eukaryota</taxon>
        <taxon>Metazoa</taxon>
        <taxon>Spiralia</taxon>
        <taxon>Gnathifera</taxon>
        <taxon>Rotifera</taxon>
        <taxon>Eurotatoria</taxon>
        <taxon>Bdelloidea</taxon>
        <taxon>Adinetida</taxon>
        <taxon>Adinetidae</taxon>
        <taxon>Adineta</taxon>
    </lineage>
</organism>
<dbReference type="Proteomes" id="UP000663828">
    <property type="component" value="Unassembled WGS sequence"/>
</dbReference>